<accession>A0A1T5LR59</accession>
<dbReference type="GO" id="GO:0006352">
    <property type="term" value="P:DNA-templated transcription initiation"/>
    <property type="evidence" value="ECO:0007669"/>
    <property type="project" value="InterPro"/>
</dbReference>
<feature type="domain" description="RNA polymerase sigma-70 region 2" evidence="8">
    <location>
        <begin position="30"/>
        <end position="94"/>
    </location>
</feature>
<dbReference type="Gene3D" id="1.10.10.10">
    <property type="entry name" value="Winged helix-like DNA-binding domain superfamily/Winged helix DNA-binding domain"/>
    <property type="match status" value="1"/>
</dbReference>
<dbReference type="InterPro" id="IPR036388">
    <property type="entry name" value="WH-like_DNA-bd_sf"/>
</dbReference>
<dbReference type="PROSITE" id="PS01063">
    <property type="entry name" value="SIGMA70_ECF"/>
    <property type="match status" value="1"/>
</dbReference>
<feature type="transmembrane region" description="Helical" evidence="7">
    <location>
        <begin position="356"/>
        <end position="375"/>
    </location>
</feature>
<dbReference type="Proteomes" id="UP000190341">
    <property type="component" value="Unassembled WGS sequence"/>
</dbReference>
<gene>
    <name evidence="10" type="ORF">SAMN06296058_2944</name>
</gene>
<proteinExistence type="inferred from homology"/>
<dbReference type="GO" id="GO:0003677">
    <property type="term" value="F:DNA binding"/>
    <property type="evidence" value="ECO:0007669"/>
    <property type="project" value="UniProtKB-KW"/>
</dbReference>
<dbReference type="Pfam" id="PF04542">
    <property type="entry name" value="Sigma70_r2"/>
    <property type="match status" value="1"/>
</dbReference>
<feature type="transmembrane region" description="Helical" evidence="7">
    <location>
        <begin position="191"/>
        <end position="213"/>
    </location>
</feature>
<keyword evidence="7" id="KW-0472">Membrane</keyword>
<evidence type="ECO:0000256" key="4">
    <source>
        <dbReference type="ARBA" id="ARBA00023125"/>
    </source>
</evidence>
<dbReference type="SUPFAM" id="SSF88659">
    <property type="entry name" value="Sigma3 and sigma4 domains of RNA polymerase sigma factors"/>
    <property type="match status" value="1"/>
</dbReference>
<dbReference type="InterPro" id="IPR014284">
    <property type="entry name" value="RNA_pol_sigma-70_dom"/>
</dbReference>
<keyword evidence="4 6" id="KW-0238">DNA-binding</keyword>
<keyword evidence="5 6" id="KW-0804">Transcription</keyword>
<dbReference type="PANTHER" id="PTHR43133:SF25">
    <property type="entry name" value="RNA POLYMERASE SIGMA FACTOR RFAY-RELATED"/>
    <property type="match status" value="1"/>
</dbReference>
<evidence type="ECO:0000256" key="6">
    <source>
        <dbReference type="RuleBase" id="RU000716"/>
    </source>
</evidence>
<dbReference type="STRING" id="428993.SAMN06296058_2944"/>
<evidence type="ECO:0000313" key="11">
    <source>
        <dbReference type="Proteomes" id="UP000190341"/>
    </source>
</evidence>
<sequence length="381" mass="41112">MTAATLELTLRQEFPAAQRGDRDAYGRIVLACQNAITAIALAITRDVQASEDIAQEAFLKAWKHLGSLKNPDSLLPWLRQITRNLARDHLRAAQYRPLSGESAEVAISLAADSAPTPAELLLRTEQEQVAADIISALPEDSRELLLLFYRESQSSQQVAQLLGLTDAAVRKRLSRARGTVRDELMKHFSDFARSSAPGAAFASVVIGALAMAAPPTAAAAVLSTGTAIAGKGLLKVMGASFGAIAFGVIAGVGSVWYGIRKYLRDPLDEQERQSLLKYGATNTLLILAFVVGISYLARVPGWQPHLAVTLAYMLGISLTCGQWLPRILARRRARDMLRDPVGTAALLRRQRIRSRIGLVLGMVLATIGLVVGLILSGRLVF</sequence>
<dbReference type="NCBIfam" id="TIGR02937">
    <property type="entry name" value="sigma70-ECF"/>
    <property type="match status" value="1"/>
</dbReference>
<dbReference type="CDD" id="cd06171">
    <property type="entry name" value="Sigma70_r4"/>
    <property type="match status" value="1"/>
</dbReference>
<feature type="domain" description="RNA polymerase sigma factor 70 region 4 type 2" evidence="9">
    <location>
        <begin position="132"/>
        <end position="177"/>
    </location>
</feature>
<evidence type="ECO:0000256" key="2">
    <source>
        <dbReference type="ARBA" id="ARBA00023015"/>
    </source>
</evidence>
<dbReference type="AlphaFoldDB" id="A0A1T5LR59"/>
<comment type="similarity">
    <text evidence="1 6">Belongs to the sigma-70 factor family. ECF subfamily.</text>
</comment>
<organism evidence="10 11">
    <name type="scientific">Pseudoxanthomonas indica</name>
    <dbReference type="NCBI Taxonomy" id="428993"/>
    <lineage>
        <taxon>Bacteria</taxon>
        <taxon>Pseudomonadati</taxon>
        <taxon>Pseudomonadota</taxon>
        <taxon>Gammaproteobacteria</taxon>
        <taxon>Lysobacterales</taxon>
        <taxon>Lysobacteraceae</taxon>
        <taxon>Pseudoxanthomonas</taxon>
    </lineage>
</organism>
<dbReference type="SUPFAM" id="SSF88946">
    <property type="entry name" value="Sigma2 domain of RNA polymerase sigma factors"/>
    <property type="match status" value="1"/>
</dbReference>
<dbReference type="InterPro" id="IPR039425">
    <property type="entry name" value="RNA_pol_sigma-70-like"/>
</dbReference>
<dbReference type="InterPro" id="IPR007627">
    <property type="entry name" value="RNA_pol_sigma70_r2"/>
</dbReference>
<dbReference type="Pfam" id="PF08281">
    <property type="entry name" value="Sigma70_r4_2"/>
    <property type="match status" value="1"/>
</dbReference>
<reference evidence="10 11" key="1">
    <citation type="submission" date="2017-02" db="EMBL/GenBank/DDBJ databases">
        <authorList>
            <person name="Peterson S.W."/>
        </authorList>
    </citation>
    <scope>NUCLEOTIDE SEQUENCE [LARGE SCALE GENOMIC DNA]</scope>
    <source>
        <strain evidence="10 11">P15</strain>
    </source>
</reference>
<evidence type="ECO:0000256" key="5">
    <source>
        <dbReference type="ARBA" id="ARBA00023163"/>
    </source>
</evidence>
<evidence type="ECO:0000256" key="1">
    <source>
        <dbReference type="ARBA" id="ARBA00010641"/>
    </source>
</evidence>
<evidence type="ECO:0000259" key="8">
    <source>
        <dbReference type="Pfam" id="PF04542"/>
    </source>
</evidence>
<keyword evidence="2 6" id="KW-0805">Transcription regulation</keyword>
<evidence type="ECO:0000259" key="9">
    <source>
        <dbReference type="Pfam" id="PF08281"/>
    </source>
</evidence>
<keyword evidence="11" id="KW-1185">Reference proteome</keyword>
<evidence type="ECO:0000256" key="3">
    <source>
        <dbReference type="ARBA" id="ARBA00023082"/>
    </source>
</evidence>
<feature type="transmembrane region" description="Helical" evidence="7">
    <location>
        <begin position="278"/>
        <end position="297"/>
    </location>
</feature>
<dbReference type="GO" id="GO:0016987">
    <property type="term" value="F:sigma factor activity"/>
    <property type="evidence" value="ECO:0007669"/>
    <property type="project" value="UniProtKB-KW"/>
</dbReference>
<name>A0A1T5LR59_9GAMM</name>
<keyword evidence="7" id="KW-0812">Transmembrane</keyword>
<feature type="transmembrane region" description="Helical" evidence="7">
    <location>
        <begin position="309"/>
        <end position="328"/>
    </location>
</feature>
<dbReference type="PANTHER" id="PTHR43133">
    <property type="entry name" value="RNA POLYMERASE ECF-TYPE SIGMA FACTO"/>
    <property type="match status" value="1"/>
</dbReference>
<dbReference type="EMBL" id="FUZV01000002">
    <property type="protein sequence ID" value="SKC78401.1"/>
    <property type="molecule type" value="Genomic_DNA"/>
</dbReference>
<keyword evidence="3 6" id="KW-0731">Sigma factor</keyword>
<dbReference type="OrthoDB" id="5757196at2"/>
<dbReference type="InterPro" id="IPR013324">
    <property type="entry name" value="RNA_pol_sigma_r3/r4-like"/>
</dbReference>
<dbReference type="RefSeq" id="WP_079725244.1">
    <property type="nucleotide sequence ID" value="NZ_BMCL01000001.1"/>
</dbReference>
<evidence type="ECO:0000313" key="10">
    <source>
        <dbReference type="EMBL" id="SKC78401.1"/>
    </source>
</evidence>
<dbReference type="InterPro" id="IPR013325">
    <property type="entry name" value="RNA_pol_sigma_r2"/>
</dbReference>
<protein>
    <recommendedName>
        <fullName evidence="6">RNA polymerase sigma factor</fullName>
    </recommendedName>
</protein>
<keyword evidence="7" id="KW-1133">Transmembrane helix</keyword>
<feature type="transmembrane region" description="Helical" evidence="7">
    <location>
        <begin position="233"/>
        <end position="257"/>
    </location>
</feature>
<dbReference type="InterPro" id="IPR000838">
    <property type="entry name" value="RNA_pol_sigma70_ECF_CS"/>
</dbReference>
<evidence type="ECO:0000256" key="7">
    <source>
        <dbReference type="SAM" id="Phobius"/>
    </source>
</evidence>
<dbReference type="InterPro" id="IPR013249">
    <property type="entry name" value="RNA_pol_sigma70_r4_t2"/>
</dbReference>
<dbReference type="Gene3D" id="1.10.1740.10">
    <property type="match status" value="1"/>
</dbReference>